<keyword evidence="2" id="KW-1185">Reference proteome</keyword>
<evidence type="ECO:0000313" key="1">
    <source>
        <dbReference type="EMBL" id="BDD01685.1"/>
    </source>
</evidence>
<organism evidence="1 2">
    <name type="scientific">Persicobacter psychrovividus</name>
    <dbReference type="NCBI Taxonomy" id="387638"/>
    <lineage>
        <taxon>Bacteria</taxon>
        <taxon>Pseudomonadati</taxon>
        <taxon>Bacteroidota</taxon>
        <taxon>Cytophagia</taxon>
        <taxon>Cytophagales</taxon>
        <taxon>Persicobacteraceae</taxon>
        <taxon>Persicobacter</taxon>
    </lineage>
</organism>
<name>A0ABN6LF12_9BACT</name>
<gene>
    <name evidence="1" type="ORF">PEPS_39650</name>
</gene>
<evidence type="ECO:0000313" key="2">
    <source>
        <dbReference type="Proteomes" id="UP001354989"/>
    </source>
</evidence>
<dbReference type="Proteomes" id="UP001354989">
    <property type="component" value="Plasmid pPP3"/>
</dbReference>
<accession>A0ABN6LF12</accession>
<keyword evidence="1" id="KW-0614">Plasmid</keyword>
<reference evidence="1 2" key="1">
    <citation type="submission" date="2021-12" db="EMBL/GenBank/DDBJ databases">
        <title>Genome sequencing of bacteria with rrn-lacking chromosome and rrn-plasmid.</title>
        <authorList>
            <person name="Anda M."/>
            <person name="Iwasaki W."/>
        </authorList>
    </citation>
    <scope>NUCLEOTIDE SEQUENCE [LARGE SCALE GENOMIC DNA]</scope>
    <source>
        <strain evidence="1 2">NBRC 101262</strain>
        <plasmid evidence="1 2">pPP3</plasmid>
    </source>
</reference>
<proteinExistence type="predicted"/>
<sequence>MLRFWERLHWYGKSFLNNIQILDLMKVRFLEAHFFYVLFSAHIKALFRSGDESIGWQLLFTVHVDVLYIELNIIFCVHQLNIFSRPANGYIFKS</sequence>
<protein>
    <submittedName>
        <fullName evidence="1">Uncharacterized protein</fullName>
    </submittedName>
</protein>
<geneLocation type="plasmid" evidence="1 2">
    <name>pPP3</name>
</geneLocation>
<dbReference type="EMBL" id="AP025295">
    <property type="protein sequence ID" value="BDD01685.1"/>
    <property type="molecule type" value="Genomic_DNA"/>
</dbReference>